<organism evidence="1 2">
    <name type="scientific">Trichonephila clavata</name>
    <name type="common">Joro spider</name>
    <name type="synonym">Nephila clavata</name>
    <dbReference type="NCBI Taxonomy" id="2740835"/>
    <lineage>
        <taxon>Eukaryota</taxon>
        <taxon>Metazoa</taxon>
        <taxon>Ecdysozoa</taxon>
        <taxon>Arthropoda</taxon>
        <taxon>Chelicerata</taxon>
        <taxon>Arachnida</taxon>
        <taxon>Araneae</taxon>
        <taxon>Araneomorphae</taxon>
        <taxon>Entelegynae</taxon>
        <taxon>Araneoidea</taxon>
        <taxon>Nephilidae</taxon>
        <taxon>Trichonephila</taxon>
    </lineage>
</organism>
<evidence type="ECO:0000313" key="1">
    <source>
        <dbReference type="EMBL" id="GFQ80335.1"/>
    </source>
</evidence>
<evidence type="ECO:0000313" key="2">
    <source>
        <dbReference type="Proteomes" id="UP000887116"/>
    </source>
</evidence>
<dbReference type="AlphaFoldDB" id="A0A8X6FGZ3"/>
<dbReference type="Proteomes" id="UP000887116">
    <property type="component" value="Unassembled WGS sequence"/>
</dbReference>
<dbReference type="EMBL" id="BMAO01012286">
    <property type="protein sequence ID" value="GFQ80335.1"/>
    <property type="molecule type" value="Genomic_DNA"/>
</dbReference>
<proteinExistence type="predicted"/>
<accession>A0A8X6FGZ3</accession>
<gene>
    <name evidence="1" type="ORF">TNCT_197991</name>
</gene>
<reference evidence="1" key="1">
    <citation type="submission" date="2020-07" db="EMBL/GenBank/DDBJ databases">
        <title>Multicomponent nature underlies the extraordinary mechanical properties of spider dragline silk.</title>
        <authorList>
            <person name="Kono N."/>
            <person name="Nakamura H."/>
            <person name="Mori M."/>
            <person name="Yoshida Y."/>
            <person name="Ohtoshi R."/>
            <person name="Malay A.D."/>
            <person name="Moran D.A.P."/>
            <person name="Tomita M."/>
            <person name="Numata K."/>
            <person name="Arakawa K."/>
        </authorList>
    </citation>
    <scope>NUCLEOTIDE SEQUENCE</scope>
</reference>
<comment type="caution">
    <text evidence="1">The sequence shown here is derived from an EMBL/GenBank/DDBJ whole genome shotgun (WGS) entry which is preliminary data.</text>
</comment>
<keyword evidence="2" id="KW-1185">Reference proteome</keyword>
<sequence>MNTDETDMYLSVGSFQKEIQTYTNRLCGGCCPSPSTWQLIGNTINGLPQMTSRTHCSCSCQLGEWVPASSVTSDNLQCDCALRI</sequence>
<name>A0A8X6FGZ3_TRICU</name>
<protein>
    <submittedName>
        <fullName evidence="1">Uncharacterized protein</fullName>
    </submittedName>
</protein>